<dbReference type="NCBIfam" id="TIGR01174">
    <property type="entry name" value="ftsA"/>
    <property type="match status" value="1"/>
</dbReference>
<keyword evidence="8" id="KW-1185">Reference proteome</keyword>
<dbReference type="InterPro" id="IPR020823">
    <property type="entry name" value="Cell_div_FtsA"/>
</dbReference>
<protein>
    <recommendedName>
        <fullName evidence="5">Cell division protein FtsA</fullName>
    </recommendedName>
</protein>
<evidence type="ECO:0000259" key="6">
    <source>
        <dbReference type="SMART" id="SM00842"/>
    </source>
</evidence>
<dbReference type="Gene3D" id="3.30.420.40">
    <property type="match status" value="1"/>
</dbReference>
<feature type="domain" description="SHS2" evidence="6">
    <location>
        <begin position="5"/>
        <end position="198"/>
    </location>
</feature>
<dbReference type="RefSeq" id="WP_052585169.1">
    <property type="nucleotide sequence ID" value="NZ_AOMT01000001.1"/>
</dbReference>
<sequence>MSDLQVALHLSSTAVYTVVGYATGTPEQPKIKVSAVGLARTDAFVGGKIERREHLLSAVYKSLQEAGDMAGVNIHEVCLSFASPLMISMNDMQKLSLHKSRAHATVQQSDLYRAKELIADKLRAEDYKLLQSCQLLSYLDGVQEVKDPIGMHANEISVANHVMALPANYHAQILDVVNSAEASVGVTLFDGVVSAEYALTKEEKERGVCFIDIGLGTTKVCVYRGGSLLFSDCLDVGGQTVTFDIATELGLSVSEAESLKHQQGTVQLDPAKRAAFVTLKRRLGGESTVSLRRLSSVIAARYDDIFMRISKRLDDLGLSSQIEAGVVLAGGATQIDGLSYFVGRQWGLPVRMMTTNGCVSICPKNLTDDNIALLNGYLKDNKLHSVIGSLLYQNGEQFIKDSYGEVSAQNKLTNKVSEGWRVFTNQIKKWF</sequence>
<organism evidence="7 8">
    <name type="scientific">Moraxella bovoculi 237</name>
    <dbReference type="NCBI Taxonomy" id="743974"/>
    <lineage>
        <taxon>Bacteria</taxon>
        <taxon>Pseudomonadati</taxon>
        <taxon>Pseudomonadota</taxon>
        <taxon>Gammaproteobacteria</taxon>
        <taxon>Moraxellales</taxon>
        <taxon>Moraxellaceae</taxon>
        <taxon>Moraxella</taxon>
    </lineage>
</organism>
<dbReference type="GO" id="GO:0009898">
    <property type="term" value="C:cytoplasmic side of plasma membrane"/>
    <property type="evidence" value="ECO:0007669"/>
    <property type="project" value="TreeGrafter"/>
</dbReference>
<evidence type="ECO:0000256" key="4">
    <source>
        <dbReference type="ARBA" id="ARBA00023306"/>
    </source>
</evidence>
<dbReference type="PIRSF" id="PIRSF003101">
    <property type="entry name" value="FtsA"/>
    <property type="match status" value="1"/>
</dbReference>
<keyword evidence="3" id="KW-0472">Membrane</keyword>
<dbReference type="InterPro" id="IPR043129">
    <property type="entry name" value="ATPase_NBD"/>
</dbReference>
<dbReference type="Proteomes" id="UP000035860">
    <property type="component" value="Unassembled WGS sequence"/>
</dbReference>
<evidence type="ECO:0000256" key="5">
    <source>
        <dbReference type="PIRNR" id="PIRNR003101"/>
    </source>
</evidence>
<comment type="subunit">
    <text evidence="5">Interacts with FtsZ.</text>
</comment>
<dbReference type="PANTHER" id="PTHR32432">
    <property type="entry name" value="CELL DIVISION PROTEIN FTSA-RELATED"/>
    <property type="match status" value="1"/>
</dbReference>
<dbReference type="eggNOG" id="COG0849">
    <property type="taxonomic scope" value="Bacteria"/>
</dbReference>
<dbReference type="GO" id="GO:0051301">
    <property type="term" value="P:cell division"/>
    <property type="evidence" value="ECO:0007669"/>
    <property type="project" value="UniProtKB-KW"/>
</dbReference>
<evidence type="ECO:0000256" key="2">
    <source>
        <dbReference type="ARBA" id="ARBA00022618"/>
    </source>
</evidence>
<keyword evidence="1" id="KW-1003">Cell membrane</keyword>
<keyword evidence="4 5" id="KW-0131">Cell cycle</keyword>
<dbReference type="AlphaFoldDB" id="A0A066UFH3"/>
<comment type="function">
    <text evidence="5">Cell division protein that is involved in the assembly of the Z ring. May serve as a membrane anchor for the Z ring.</text>
</comment>
<dbReference type="Pfam" id="PF14450">
    <property type="entry name" value="FtsA"/>
    <property type="match status" value="1"/>
</dbReference>
<dbReference type="PANTHER" id="PTHR32432:SF4">
    <property type="entry name" value="CELL DIVISION PROTEIN FTSA"/>
    <property type="match status" value="1"/>
</dbReference>
<evidence type="ECO:0000313" key="7">
    <source>
        <dbReference type="EMBL" id="KDN26146.1"/>
    </source>
</evidence>
<evidence type="ECO:0000256" key="1">
    <source>
        <dbReference type="ARBA" id="ARBA00022475"/>
    </source>
</evidence>
<comment type="caution">
    <text evidence="7">The sequence shown here is derived from an EMBL/GenBank/DDBJ whole genome shotgun (WGS) entry which is preliminary data.</text>
</comment>
<accession>A0A066UFH3</accession>
<keyword evidence="2 5" id="KW-0132">Cell division</keyword>
<gene>
    <name evidence="7" type="ORF">MBO_00010</name>
</gene>
<evidence type="ECO:0000256" key="3">
    <source>
        <dbReference type="ARBA" id="ARBA00023136"/>
    </source>
</evidence>
<proteinExistence type="inferred from homology"/>
<dbReference type="InterPro" id="IPR003494">
    <property type="entry name" value="SHS2_FtsA"/>
</dbReference>
<dbReference type="OrthoDB" id="9810567at2"/>
<reference evidence="7 8" key="1">
    <citation type="journal article" date="2014" name="Genome Announc.">
        <title>Draft Genome Sequence of Moraxella bovoculi Strain 237T (ATCC BAA-1259T) Isolated from a Calf with Infectious Bovine Keratoconjunctivitis.</title>
        <authorList>
            <person name="Calcutt M.J."/>
            <person name="Foecking M.F."/>
            <person name="Martin N.T."/>
            <person name="Mhlanga-Mutangadura T."/>
            <person name="Reilly T.J."/>
        </authorList>
    </citation>
    <scope>NUCLEOTIDE SEQUENCE [LARGE SCALE GENOMIC DNA]</scope>
    <source>
        <strain evidence="7 8">237</strain>
    </source>
</reference>
<dbReference type="SUPFAM" id="SSF53067">
    <property type="entry name" value="Actin-like ATPase domain"/>
    <property type="match status" value="2"/>
</dbReference>
<name>A0A066UFH3_9GAMM</name>
<comment type="similarity">
    <text evidence="5">Belongs to the FtsA/MreB family.</text>
</comment>
<evidence type="ECO:0000313" key="8">
    <source>
        <dbReference type="Proteomes" id="UP000035860"/>
    </source>
</evidence>
<dbReference type="SMART" id="SM00842">
    <property type="entry name" value="FtsA"/>
    <property type="match status" value="1"/>
</dbReference>
<dbReference type="EMBL" id="AOMT01000001">
    <property type="protein sequence ID" value="KDN26146.1"/>
    <property type="molecule type" value="Genomic_DNA"/>
</dbReference>
<dbReference type="InterPro" id="IPR050696">
    <property type="entry name" value="FtsA/MreB"/>
</dbReference>
<dbReference type="GO" id="GO:0032153">
    <property type="term" value="C:cell division site"/>
    <property type="evidence" value="ECO:0007669"/>
    <property type="project" value="TreeGrafter"/>
</dbReference>